<feature type="transmembrane region" description="Helical" evidence="2">
    <location>
        <begin position="26"/>
        <end position="47"/>
    </location>
</feature>
<feature type="compositionally biased region" description="Low complexity" evidence="1">
    <location>
        <begin position="121"/>
        <end position="141"/>
    </location>
</feature>
<sequence length="147" mass="14472">MTGDPIDRTLVQPAAEQARDDRSHRLLYFAGALIVLGVLGLAVWSWVSIHTLQGRIDAATASGQQLYDQVKQLGGTPIVAPPQQPGPTGATGPAGPLGPMGPTGAPGQSPPCLATETQCIGPAGPTGPAGTAGAPGETGPAGPTGPA</sequence>
<keyword evidence="4" id="KW-1185">Reference proteome</keyword>
<comment type="caution">
    <text evidence="3">The sequence shown here is derived from an EMBL/GenBank/DDBJ whole genome shotgun (WGS) entry which is preliminary data.</text>
</comment>
<proteinExistence type="predicted"/>
<evidence type="ECO:0000256" key="1">
    <source>
        <dbReference type="SAM" id="MobiDB-lite"/>
    </source>
</evidence>
<keyword evidence="2" id="KW-0472">Membrane</keyword>
<feature type="region of interest" description="Disordered" evidence="1">
    <location>
        <begin position="74"/>
        <end position="147"/>
    </location>
</feature>
<keyword evidence="2" id="KW-1133">Transmembrane helix</keyword>
<evidence type="ECO:0000256" key="2">
    <source>
        <dbReference type="SAM" id="Phobius"/>
    </source>
</evidence>
<protein>
    <submittedName>
        <fullName evidence="3">Collagen</fullName>
    </submittedName>
</protein>
<name>R1HTQ3_9PSEU</name>
<organism evidence="3 4">
    <name type="scientific">Amycolatopsis vancoresmycina DSM 44592</name>
    <dbReference type="NCBI Taxonomy" id="1292037"/>
    <lineage>
        <taxon>Bacteria</taxon>
        <taxon>Bacillati</taxon>
        <taxon>Actinomycetota</taxon>
        <taxon>Actinomycetes</taxon>
        <taxon>Pseudonocardiales</taxon>
        <taxon>Pseudonocardiaceae</taxon>
        <taxon>Amycolatopsis</taxon>
    </lineage>
</organism>
<gene>
    <name evidence="3" type="ORF">H480_19368</name>
</gene>
<reference evidence="3 4" key="1">
    <citation type="submission" date="2013-02" db="EMBL/GenBank/DDBJ databases">
        <title>Draft genome sequence of Amycolatopsis vancoresmycina strain DSM 44592T.</title>
        <authorList>
            <person name="Kumar S."/>
            <person name="Kaur N."/>
            <person name="Kaur C."/>
            <person name="Raghava G.P.S."/>
            <person name="Mayilraj S."/>
        </authorList>
    </citation>
    <scope>NUCLEOTIDE SEQUENCE [LARGE SCALE GENOMIC DNA]</scope>
    <source>
        <strain evidence="3 4">DSM 44592</strain>
    </source>
</reference>
<dbReference type="Proteomes" id="UP000014139">
    <property type="component" value="Unassembled WGS sequence"/>
</dbReference>
<evidence type="ECO:0000313" key="3">
    <source>
        <dbReference type="EMBL" id="EOD66915.1"/>
    </source>
</evidence>
<feature type="non-terminal residue" evidence="3">
    <location>
        <position position="147"/>
    </location>
</feature>
<keyword evidence="3" id="KW-0176">Collagen</keyword>
<accession>R1HTQ3</accession>
<evidence type="ECO:0000313" key="4">
    <source>
        <dbReference type="Proteomes" id="UP000014139"/>
    </source>
</evidence>
<keyword evidence="2" id="KW-0812">Transmembrane</keyword>
<dbReference type="AlphaFoldDB" id="R1HTQ3"/>
<dbReference type="EMBL" id="AOUO01000254">
    <property type="protein sequence ID" value="EOD66915.1"/>
    <property type="molecule type" value="Genomic_DNA"/>
</dbReference>